<proteinExistence type="predicted"/>
<accession>A0AAV4SXK0</accession>
<sequence>MLCHRIMKLTLPPLILPLPCLENKYCVHISFHQWALSLRPLIHLKGLALRKTPNITGGISCSSLPETSPPIFAFCEISPANLFLDFGTTQHVLVYHPRQMDSMTGRAFCRDTPSDGLDEG</sequence>
<reference evidence="2 3" key="1">
    <citation type="submission" date="2021-06" db="EMBL/GenBank/DDBJ databases">
        <title>Caerostris extrusa draft genome.</title>
        <authorList>
            <person name="Kono N."/>
            <person name="Arakawa K."/>
        </authorList>
    </citation>
    <scope>NUCLEOTIDE SEQUENCE [LARGE SCALE GENOMIC DNA]</scope>
</reference>
<dbReference type="EMBL" id="BPLR01010361">
    <property type="protein sequence ID" value="GIY38820.1"/>
    <property type="molecule type" value="Genomic_DNA"/>
</dbReference>
<protein>
    <submittedName>
        <fullName evidence="2">Uncharacterized protein</fullName>
    </submittedName>
</protein>
<comment type="caution">
    <text evidence="2">The sequence shown here is derived from an EMBL/GenBank/DDBJ whole genome shotgun (WGS) entry which is preliminary data.</text>
</comment>
<gene>
    <name evidence="2" type="ORF">CEXT_720151</name>
</gene>
<feature type="chain" id="PRO_5043876131" evidence="1">
    <location>
        <begin position="18"/>
        <end position="120"/>
    </location>
</feature>
<name>A0AAV4SXK0_CAEEX</name>
<evidence type="ECO:0000313" key="3">
    <source>
        <dbReference type="Proteomes" id="UP001054945"/>
    </source>
</evidence>
<keyword evidence="1" id="KW-0732">Signal</keyword>
<keyword evidence="3" id="KW-1185">Reference proteome</keyword>
<evidence type="ECO:0000313" key="2">
    <source>
        <dbReference type="EMBL" id="GIY38820.1"/>
    </source>
</evidence>
<evidence type="ECO:0000256" key="1">
    <source>
        <dbReference type="SAM" id="SignalP"/>
    </source>
</evidence>
<dbReference type="Proteomes" id="UP001054945">
    <property type="component" value="Unassembled WGS sequence"/>
</dbReference>
<organism evidence="2 3">
    <name type="scientific">Caerostris extrusa</name>
    <name type="common">Bark spider</name>
    <name type="synonym">Caerostris bankana</name>
    <dbReference type="NCBI Taxonomy" id="172846"/>
    <lineage>
        <taxon>Eukaryota</taxon>
        <taxon>Metazoa</taxon>
        <taxon>Ecdysozoa</taxon>
        <taxon>Arthropoda</taxon>
        <taxon>Chelicerata</taxon>
        <taxon>Arachnida</taxon>
        <taxon>Araneae</taxon>
        <taxon>Araneomorphae</taxon>
        <taxon>Entelegynae</taxon>
        <taxon>Araneoidea</taxon>
        <taxon>Araneidae</taxon>
        <taxon>Caerostris</taxon>
    </lineage>
</organism>
<feature type="signal peptide" evidence="1">
    <location>
        <begin position="1"/>
        <end position="17"/>
    </location>
</feature>
<dbReference type="AlphaFoldDB" id="A0AAV4SXK0"/>